<dbReference type="AlphaFoldDB" id="A0A6C0EA24"/>
<accession>A0A6C0EA24</accession>
<dbReference type="EMBL" id="MN739777">
    <property type="protein sequence ID" value="QHT26027.1"/>
    <property type="molecule type" value="Genomic_DNA"/>
</dbReference>
<evidence type="ECO:0000313" key="1">
    <source>
        <dbReference type="EMBL" id="QHT26027.1"/>
    </source>
</evidence>
<proteinExistence type="predicted"/>
<sequence length="349" mass="40969">MKYICKPCKYCTNIKPNYDKHLTTEKHARMCTTSIITVKSKKNNNGNPDTIAFLTSELKKMKLKYDTDQKIKQEVKELKHEVIKVVKVVQDAIIQQKNSEKKFIRLSKTNLNQLRKETAEKLKIYDKLTKKIVKEKDEHIVLLKNVCNKSMSSIKYIMTYFNHRNTLKQLSGSDAREMLSYYVDNKTGQTKKFDSLYMAADCIKYLYENNKLAKFIGDKIIDKYCTDEDKRSFFNTDLNRLNYVVRSCNGQHFYWDVDKEGTILTKRVILPLLIETSKIITDHMDNEQYKIKLSKNKSNPVLLDEYLDWQGVDFKIREDVNGGTLQKKILSHITNKFHFKNPAKVKALE</sequence>
<name>A0A6C0EA24_9ZZZZ</name>
<reference evidence="1" key="1">
    <citation type="journal article" date="2020" name="Nature">
        <title>Giant virus diversity and host interactions through global metagenomics.</title>
        <authorList>
            <person name="Schulz F."/>
            <person name="Roux S."/>
            <person name="Paez-Espino D."/>
            <person name="Jungbluth S."/>
            <person name="Walsh D.A."/>
            <person name="Denef V.J."/>
            <person name="McMahon K.D."/>
            <person name="Konstantinidis K.T."/>
            <person name="Eloe-Fadrosh E.A."/>
            <person name="Kyrpides N.C."/>
            <person name="Woyke T."/>
        </authorList>
    </citation>
    <scope>NUCLEOTIDE SEQUENCE</scope>
    <source>
        <strain evidence="1">GVMAG-M-3300023179-27</strain>
    </source>
</reference>
<organism evidence="1">
    <name type="scientific">viral metagenome</name>
    <dbReference type="NCBI Taxonomy" id="1070528"/>
    <lineage>
        <taxon>unclassified sequences</taxon>
        <taxon>metagenomes</taxon>
        <taxon>organismal metagenomes</taxon>
    </lineage>
</organism>
<protein>
    <submittedName>
        <fullName evidence="1">Uncharacterized protein</fullName>
    </submittedName>
</protein>